<protein>
    <recommendedName>
        <fullName evidence="1">Retrotransposon gag domain-containing protein</fullName>
    </recommendedName>
</protein>
<dbReference type="EnsemblPlants" id="OGLUM12G09490.1">
    <property type="protein sequence ID" value="OGLUM12G09490.1"/>
    <property type="gene ID" value="OGLUM12G09490"/>
</dbReference>
<dbReference type="AlphaFoldDB" id="A0A0E0BR70"/>
<evidence type="ECO:0000313" key="3">
    <source>
        <dbReference type="Proteomes" id="UP000026961"/>
    </source>
</evidence>
<accession>A0A0E0BR70</accession>
<organism evidence="2">
    <name type="scientific">Oryza glumipatula</name>
    <dbReference type="NCBI Taxonomy" id="40148"/>
    <lineage>
        <taxon>Eukaryota</taxon>
        <taxon>Viridiplantae</taxon>
        <taxon>Streptophyta</taxon>
        <taxon>Embryophyta</taxon>
        <taxon>Tracheophyta</taxon>
        <taxon>Spermatophyta</taxon>
        <taxon>Magnoliopsida</taxon>
        <taxon>Liliopsida</taxon>
        <taxon>Poales</taxon>
        <taxon>Poaceae</taxon>
        <taxon>BOP clade</taxon>
        <taxon>Oryzoideae</taxon>
        <taxon>Oryzeae</taxon>
        <taxon>Oryzinae</taxon>
        <taxon>Oryza</taxon>
    </lineage>
</organism>
<evidence type="ECO:0000313" key="2">
    <source>
        <dbReference type="EnsemblPlants" id="OGLUM12G09490.1"/>
    </source>
</evidence>
<dbReference type="InterPro" id="IPR005162">
    <property type="entry name" value="Retrotrans_gag_dom"/>
</dbReference>
<name>A0A0E0BR70_9ORYZ</name>
<reference evidence="2" key="1">
    <citation type="submission" date="2015-04" db="UniProtKB">
        <authorList>
            <consortium name="EnsemblPlants"/>
        </authorList>
    </citation>
    <scope>IDENTIFICATION</scope>
</reference>
<feature type="domain" description="Retrotransposon gag" evidence="1">
    <location>
        <begin position="15"/>
        <end position="76"/>
    </location>
</feature>
<dbReference type="Pfam" id="PF03732">
    <property type="entry name" value="Retrotrans_gag"/>
    <property type="match status" value="1"/>
</dbReference>
<dbReference type="Proteomes" id="UP000026961">
    <property type="component" value="Chromosome 12"/>
</dbReference>
<evidence type="ECO:0000259" key="1">
    <source>
        <dbReference type="Pfam" id="PF03732"/>
    </source>
</evidence>
<sequence>MTPNAFVKSSCNKLLLNFKNMNKVMRKEFIPRDYELILLHHLKHVKQGSKSTQAYHGELCSFMCRANIIDEINAIEYLKTYLNPRIVAAIDEKYSPTDNRGGREEDVIDVGCGIAT</sequence>
<reference evidence="2" key="2">
    <citation type="submission" date="2018-05" db="EMBL/GenBank/DDBJ databases">
        <title>OgluRS3 (Oryza glumaepatula Reference Sequence Version 3).</title>
        <authorList>
            <person name="Zhang J."/>
            <person name="Kudrna D."/>
            <person name="Lee S."/>
            <person name="Talag J."/>
            <person name="Welchert J."/>
            <person name="Wing R.A."/>
        </authorList>
    </citation>
    <scope>NUCLEOTIDE SEQUENCE [LARGE SCALE GENOMIC DNA]</scope>
</reference>
<proteinExistence type="predicted"/>
<keyword evidence="3" id="KW-1185">Reference proteome</keyword>
<dbReference type="Gramene" id="OGLUM12G09490.1">
    <property type="protein sequence ID" value="OGLUM12G09490.1"/>
    <property type="gene ID" value="OGLUM12G09490"/>
</dbReference>
<dbReference type="HOGENOM" id="CLU_2100711_0_0_1"/>